<protein>
    <recommendedName>
        <fullName evidence="4 14">Very-long-chain (3R)-3-hydroxyacyl-CoA dehydratase</fullName>
        <ecNumber evidence="4 14">4.2.1.134</ecNumber>
    </recommendedName>
</protein>
<evidence type="ECO:0000313" key="15">
    <source>
        <dbReference type="EMBL" id="KAK9503983.1"/>
    </source>
</evidence>
<evidence type="ECO:0000256" key="13">
    <source>
        <dbReference type="ARBA" id="ARBA00036671"/>
    </source>
</evidence>
<comment type="pathway">
    <text evidence="2 14">Lipid metabolism; fatty acid biosynthesis.</text>
</comment>
<dbReference type="Proteomes" id="UP001461498">
    <property type="component" value="Unassembled WGS sequence"/>
</dbReference>
<accession>A0AAW1CYU6</accession>
<evidence type="ECO:0000256" key="1">
    <source>
        <dbReference type="ARBA" id="ARBA00004141"/>
    </source>
</evidence>
<evidence type="ECO:0000256" key="4">
    <source>
        <dbReference type="ARBA" id="ARBA00013122"/>
    </source>
</evidence>
<reference evidence="15 16" key="1">
    <citation type="submission" date="2022-12" db="EMBL/GenBank/DDBJ databases">
        <title>Chromosome-level genome assembly of true bugs.</title>
        <authorList>
            <person name="Ma L."/>
            <person name="Li H."/>
        </authorList>
    </citation>
    <scope>NUCLEOTIDE SEQUENCE [LARGE SCALE GENOMIC DNA]</scope>
    <source>
        <strain evidence="15">Lab_2022b</strain>
    </source>
</reference>
<dbReference type="GO" id="GO:0030148">
    <property type="term" value="P:sphingolipid biosynthetic process"/>
    <property type="evidence" value="ECO:0007669"/>
    <property type="project" value="TreeGrafter"/>
</dbReference>
<evidence type="ECO:0000256" key="7">
    <source>
        <dbReference type="ARBA" id="ARBA00022832"/>
    </source>
</evidence>
<feature type="transmembrane region" description="Helical" evidence="14">
    <location>
        <begin position="92"/>
        <end position="114"/>
    </location>
</feature>
<dbReference type="EMBL" id="JAPXFL010000007">
    <property type="protein sequence ID" value="KAK9503983.1"/>
    <property type="molecule type" value="Genomic_DNA"/>
</dbReference>
<evidence type="ECO:0000256" key="12">
    <source>
        <dbReference type="ARBA" id="ARBA00023239"/>
    </source>
</evidence>
<keyword evidence="7 14" id="KW-0276">Fatty acid metabolism</keyword>
<dbReference type="GO" id="GO:0005789">
    <property type="term" value="C:endoplasmic reticulum membrane"/>
    <property type="evidence" value="ECO:0007669"/>
    <property type="project" value="UniProtKB-SubCell"/>
</dbReference>
<comment type="similarity">
    <text evidence="3 14">Belongs to the very long-chain fatty acids dehydratase HACD family.</text>
</comment>
<evidence type="ECO:0000256" key="14">
    <source>
        <dbReference type="RuleBase" id="RU363109"/>
    </source>
</evidence>
<organism evidence="15 16">
    <name type="scientific">Rhynocoris fuscipes</name>
    <dbReference type="NCBI Taxonomy" id="488301"/>
    <lineage>
        <taxon>Eukaryota</taxon>
        <taxon>Metazoa</taxon>
        <taxon>Ecdysozoa</taxon>
        <taxon>Arthropoda</taxon>
        <taxon>Hexapoda</taxon>
        <taxon>Insecta</taxon>
        <taxon>Pterygota</taxon>
        <taxon>Neoptera</taxon>
        <taxon>Paraneoptera</taxon>
        <taxon>Hemiptera</taxon>
        <taxon>Heteroptera</taxon>
        <taxon>Panheteroptera</taxon>
        <taxon>Cimicomorpha</taxon>
        <taxon>Reduviidae</taxon>
        <taxon>Harpactorinae</taxon>
        <taxon>Harpactorini</taxon>
        <taxon>Rhynocoris</taxon>
    </lineage>
</organism>
<keyword evidence="10 14" id="KW-0472">Membrane</keyword>
<dbReference type="PANTHER" id="PTHR11035:SF3">
    <property type="entry name" value="VERY-LONG-CHAIN (3R)-3-HYDROXYACYL-COA DEHYDRATASE"/>
    <property type="match status" value="1"/>
</dbReference>
<comment type="catalytic activity">
    <reaction evidence="13 14">
        <text>a very-long-chain (3R)-3-hydroxyacyl-CoA = a very-long-chain (2E)-enoyl-CoA + H2O</text>
        <dbReference type="Rhea" id="RHEA:45812"/>
        <dbReference type="ChEBI" id="CHEBI:15377"/>
        <dbReference type="ChEBI" id="CHEBI:83728"/>
        <dbReference type="ChEBI" id="CHEBI:85440"/>
        <dbReference type="EC" id="4.2.1.134"/>
    </reaction>
</comment>
<evidence type="ECO:0000256" key="6">
    <source>
        <dbReference type="ARBA" id="ARBA00022692"/>
    </source>
</evidence>
<feature type="transmembrane region" description="Helical" evidence="14">
    <location>
        <begin position="153"/>
        <end position="174"/>
    </location>
</feature>
<dbReference type="InterPro" id="IPR007482">
    <property type="entry name" value="Tyr_Pase-like_PTPLA"/>
</dbReference>
<dbReference type="AlphaFoldDB" id="A0AAW1CYU6"/>
<evidence type="ECO:0000256" key="5">
    <source>
        <dbReference type="ARBA" id="ARBA00022516"/>
    </source>
</evidence>
<feature type="transmembrane region" description="Helical" evidence="14">
    <location>
        <begin position="126"/>
        <end position="146"/>
    </location>
</feature>
<evidence type="ECO:0000256" key="10">
    <source>
        <dbReference type="ARBA" id="ARBA00023136"/>
    </source>
</evidence>
<gene>
    <name evidence="15" type="ORF">O3M35_010432</name>
</gene>
<evidence type="ECO:0000256" key="2">
    <source>
        <dbReference type="ARBA" id="ARBA00005194"/>
    </source>
</evidence>
<keyword evidence="11 14" id="KW-0275">Fatty acid biosynthesis</keyword>
<comment type="caution">
    <text evidence="15">The sequence shown here is derived from an EMBL/GenBank/DDBJ whole genome shotgun (WGS) entry which is preliminary data.</text>
</comment>
<evidence type="ECO:0000256" key="11">
    <source>
        <dbReference type="ARBA" id="ARBA00023160"/>
    </source>
</evidence>
<dbReference type="GO" id="GO:0102158">
    <property type="term" value="F:very-long-chain (3R)-3-hydroxyacyl-CoA dehydratase activity"/>
    <property type="evidence" value="ECO:0007669"/>
    <property type="project" value="UniProtKB-EC"/>
</dbReference>
<dbReference type="EC" id="4.2.1.134" evidence="4 14"/>
<evidence type="ECO:0000256" key="8">
    <source>
        <dbReference type="ARBA" id="ARBA00022989"/>
    </source>
</evidence>
<dbReference type="Pfam" id="PF04387">
    <property type="entry name" value="PTPLA"/>
    <property type="match status" value="1"/>
</dbReference>
<keyword evidence="9 14" id="KW-0443">Lipid metabolism</keyword>
<keyword evidence="6 14" id="KW-0812">Transmembrane</keyword>
<evidence type="ECO:0000256" key="3">
    <source>
        <dbReference type="ARBA" id="ARBA00007811"/>
    </source>
</evidence>
<keyword evidence="16" id="KW-1185">Reference proteome</keyword>
<name>A0AAW1CYU6_9HEMI</name>
<evidence type="ECO:0000256" key="9">
    <source>
        <dbReference type="ARBA" id="ARBA00023098"/>
    </source>
</evidence>
<sequence>MAGKSSNKENKTESFGAVKVYLLVYNALQVVGWSYLLYQTINHFLSGNDITTLWNEVKPTVVIFQNAALLEILNVALGFVRSNLGMTFFQVMSRVMVVCGVLLATPTATVSYGLPMLLFAWSVTEIIRYSFYALSLLNAVPYLLVWCRYTFFYALYPIGVSGELLCFYAAQSFVSESKQWSIALPNSVNFTFDYHYLLLGVMASYIPLFPQLYFYMIGQRKKIIGGNSQQDKKRK</sequence>
<keyword evidence="14" id="KW-0256">Endoplasmic reticulum</keyword>
<dbReference type="GO" id="GO:0030497">
    <property type="term" value="P:fatty acid elongation"/>
    <property type="evidence" value="ECO:0007669"/>
    <property type="project" value="TreeGrafter"/>
</dbReference>
<keyword evidence="8 14" id="KW-1133">Transmembrane helix</keyword>
<dbReference type="GO" id="GO:0042761">
    <property type="term" value="P:very long-chain fatty acid biosynthetic process"/>
    <property type="evidence" value="ECO:0007669"/>
    <property type="project" value="TreeGrafter"/>
</dbReference>
<comment type="function">
    <text evidence="14">Catalyzes the third of the four reactions of the long-chain fatty acids elongation cycle. This endoplasmic reticulum-bound enzymatic process, allows the addition of two carbons to the chain of long- and very long-chain fatty acids/VLCFAs per cycle. This enzyme catalyzes the dehydration of the 3-hydroxyacyl-CoA intermediate into trans-2,3-enoyl-CoA, within each cycle of fatty acid elongation. Thereby, it participates to the production of VLCFAs of different chain lengths that are involved in multiple biological processes as precursors of membrane lipids and lipid mediators.</text>
</comment>
<keyword evidence="5 14" id="KW-0444">Lipid biosynthesis</keyword>
<keyword evidence="12 14" id="KW-0456">Lyase</keyword>
<proteinExistence type="inferred from homology"/>
<feature type="transmembrane region" description="Helical" evidence="14">
    <location>
        <begin position="194"/>
        <end position="215"/>
    </location>
</feature>
<comment type="subcellular location">
    <subcellularLocation>
        <location evidence="14">Endoplasmic reticulum membrane</location>
        <topology evidence="14">Multi-pass membrane protein</topology>
    </subcellularLocation>
    <subcellularLocation>
        <location evidence="1">Membrane</location>
        <topology evidence="1">Multi-pass membrane protein</topology>
    </subcellularLocation>
</comment>
<evidence type="ECO:0000313" key="16">
    <source>
        <dbReference type="Proteomes" id="UP001461498"/>
    </source>
</evidence>
<feature type="transmembrane region" description="Helical" evidence="14">
    <location>
        <begin position="20"/>
        <end position="41"/>
    </location>
</feature>
<feature type="transmembrane region" description="Helical" evidence="14">
    <location>
        <begin position="61"/>
        <end position="80"/>
    </location>
</feature>
<dbReference type="PANTHER" id="PTHR11035">
    <property type="entry name" value="VERY-LONG-CHAIN (3R)-3-HYDROXYACYL-COA DEHYDRATASE"/>
    <property type="match status" value="1"/>
</dbReference>